<dbReference type="Gene3D" id="1.20.1250.20">
    <property type="entry name" value="MFS general substrate transporter like domains"/>
    <property type="match status" value="1"/>
</dbReference>
<comment type="subcellular location">
    <subcellularLocation>
        <location evidence="1">Cell membrane</location>
        <topology evidence="1">Multi-pass membrane protein</topology>
    </subcellularLocation>
</comment>
<name>A0A0R1S866_9LACO</name>
<dbReference type="PANTHER" id="PTHR42718:SF9">
    <property type="entry name" value="MAJOR FACILITATOR SUPERFAMILY MULTIDRUG TRANSPORTER MFSC"/>
    <property type="match status" value="1"/>
</dbReference>
<evidence type="ECO:0000256" key="6">
    <source>
        <dbReference type="SAM" id="Phobius"/>
    </source>
</evidence>
<evidence type="ECO:0000256" key="2">
    <source>
        <dbReference type="ARBA" id="ARBA00022448"/>
    </source>
</evidence>
<dbReference type="Pfam" id="PF07690">
    <property type="entry name" value="MFS_1"/>
    <property type="match status" value="1"/>
</dbReference>
<reference evidence="8 9" key="1">
    <citation type="journal article" date="2015" name="Genome Announc.">
        <title>Expanding the biotechnology potential of lactobacilli through comparative genomics of 213 strains and associated genera.</title>
        <authorList>
            <person name="Sun Z."/>
            <person name="Harris H.M."/>
            <person name="McCann A."/>
            <person name="Guo C."/>
            <person name="Argimon S."/>
            <person name="Zhang W."/>
            <person name="Yang X."/>
            <person name="Jeffery I.B."/>
            <person name="Cooney J.C."/>
            <person name="Kagawa T.F."/>
            <person name="Liu W."/>
            <person name="Song Y."/>
            <person name="Salvetti E."/>
            <person name="Wrobel A."/>
            <person name="Rasinkangas P."/>
            <person name="Parkhill J."/>
            <person name="Rea M.C."/>
            <person name="O'Sullivan O."/>
            <person name="Ritari J."/>
            <person name="Douillard F.P."/>
            <person name="Paul Ross R."/>
            <person name="Yang R."/>
            <person name="Briner A.E."/>
            <person name="Felis G.E."/>
            <person name="de Vos W.M."/>
            <person name="Barrangou R."/>
            <person name="Klaenhammer T.R."/>
            <person name="Caufield P.W."/>
            <person name="Cui Y."/>
            <person name="Zhang H."/>
            <person name="O'Toole P.W."/>
        </authorList>
    </citation>
    <scope>NUCLEOTIDE SEQUENCE [LARGE SCALE GENOMIC DNA]</scope>
    <source>
        <strain evidence="8 9">DSM 14421</strain>
    </source>
</reference>
<feature type="transmembrane region" description="Helical" evidence="6">
    <location>
        <begin position="51"/>
        <end position="71"/>
    </location>
</feature>
<dbReference type="SUPFAM" id="SSF103473">
    <property type="entry name" value="MFS general substrate transporter"/>
    <property type="match status" value="1"/>
</dbReference>
<dbReference type="Proteomes" id="UP000052013">
    <property type="component" value="Unassembled WGS sequence"/>
</dbReference>
<sequence>MEETKVTFQTKIAILATGLLSFLGILVETSLNVTFPTMIKQFSTSLSTVQWLTSGYLLMVTIVMSTTAFLIKRFNTRTLFRVAVLSTLIGTILAAIAPTFTILMLGRVLQAVATGLTTPLMFHVILSLVPGSRLGVYVGIASMITSFAPALGPTYGGLLNYYLNWRMIFVMTIPLIILILILGEFSIRLKASRKSGAFDITGLILLSLVFFGLIEAFDQAGNYGFASLNFVVALVITLVLFMGLAYHIRHGKHQILNFRILTNPIISFRAINFFLLQFINIGISFVIPVFAQNYLGADSMISGLILLPGSLVGALVAPIAGSIYDKHGAQLPLYIANGSMVIGSLLFWWFTHSLSLLTVTLLYTFLRFGFNFGFGNIMSDASLQVGMAEKADLNSLFNTLQQYAGSIGTGILSAIISVSQLHMATRQTGLATANGAQNDFLLLSIFGLIGLITTAVVVRLERNQKSIPKSN</sequence>
<keyword evidence="3 6" id="KW-0812">Transmembrane</keyword>
<feature type="transmembrane region" description="Helical" evidence="6">
    <location>
        <begin position="136"/>
        <end position="155"/>
    </location>
</feature>
<evidence type="ECO:0000256" key="1">
    <source>
        <dbReference type="ARBA" id="ARBA00004651"/>
    </source>
</evidence>
<feature type="domain" description="Major facilitator superfamily (MFS) profile" evidence="7">
    <location>
        <begin position="13"/>
        <end position="462"/>
    </location>
</feature>
<evidence type="ECO:0000259" key="7">
    <source>
        <dbReference type="PROSITE" id="PS50850"/>
    </source>
</evidence>
<feature type="transmembrane region" description="Helical" evidence="6">
    <location>
        <begin position="111"/>
        <end position="129"/>
    </location>
</feature>
<dbReference type="Gene3D" id="1.20.1720.10">
    <property type="entry name" value="Multidrug resistance protein D"/>
    <property type="match status" value="1"/>
</dbReference>
<dbReference type="PROSITE" id="PS50850">
    <property type="entry name" value="MFS"/>
    <property type="match status" value="1"/>
</dbReference>
<feature type="transmembrane region" description="Helical" evidence="6">
    <location>
        <begin position="12"/>
        <end position="31"/>
    </location>
</feature>
<dbReference type="PRINTS" id="PR01036">
    <property type="entry name" value="TCRTETB"/>
</dbReference>
<feature type="transmembrane region" description="Helical" evidence="6">
    <location>
        <begin position="83"/>
        <end position="105"/>
    </location>
</feature>
<evidence type="ECO:0000313" key="8">
    <source>
        <dbReference type="EMBL" id="KRL64988.1"/>
    </source>
</evidence>
<feature type="transmembrane region" description="Helical" evidence="6">
    <location>
        <begin position="440"/>
        <end position="460"/>
    </location>
</feature>
<proteinExistence type="predicted"/>
<organism evidence="8 9">
    <name type="scientific">Lentilactobacillus diolivorans DSM 14421</name>
    <dbReference type="NCBI Taxonomy" id="1423739"/>
    <lineage>
        <taxon>Bacteria</taxon>
        <taxon>Bacillati</taxon>
        <taxon>Bacillota</taxon>
        <taxon>Bacilli</taxon>
        <taxon>Lactobacillales</taxon>
        <taxon>Lactobacillaceae</taxon>
        <taxon>Lentilactobacillus</taxon>
    </lineage>
</organism>
<keyword evidence="4 6" id="KW-1133">Transmembrane helix</keyword>
<dbReference type="GO" id="GO:0022857">
    <property type="term" value="F:transmembrane transporter activity"/>
    <property type="evidence" value="ECO:0007669"/>
    <property type="project" value="InterPro"/>
</dbReference>
<feature type="transmembrane region" description="Helical" evidence="6">
    <location>
        <begin position="223"/>
        <end position="246"/>
    </location>
</feature>
<protein>
    <submittedName>
        <fullName evidence="8">Permease of the major facilitator superfamily protein</fullName>
    </submittedName>
</protein>
<feature type="transmembrane region" description="Helical" evidence="6">
    <location>
        <begin position="197"/>
        <end position="217"/>
    </location>
</feature>
<feature type="transmembrane region" description="Helical" evidence="6">
    <location>
        <begin position="331"/>
        <end position="350"/>
    </location>
</feature>
<feature type="transmembrane region" description="Helical" evidence="6">
    <location>
        <begin position="167"/>
        <end position="185"/>
    </location>
</feature>
<feature type="transmembrane region" description="Helical" evidence="6">
    <location>
        <begin position="356"/>
        <end position="379"/>
    </location>
</feature>
<feature type="transmembrane region" description="Helical" evidence="6">
    <location>
        <begin position="303"/>
        <end position="324"/>
    </location>
</feature>
<dbReference type="PANTHER" id="PTHR42718">
    <property type="entry name" value="MAJOR FACILITATOR SUPERFAMILY MULTIDRUG TRANSPORTER MFSC"/>
    <property type="match status" value="1"/>
</dbReference>
<accession>A0A0R1S866</accession>
<feature type="transmembrane region" description="Helical" evidence="6">
    <location>
        <begin position="400"/>
        <end position="420"/>
    </location>
</feature>
<dbReference type="InterPro" id="IPR020846">
    <property type="entry name" value="MFS_dom"/>
</dbReference>
<feature type="transmembrane region" description="Helical" evidence="6">
    <location>
        <begin position="266"/>
        <end position="291"/>
    </location>
</feature>
<dbReference type="InterPro" id="IPR011701">
    <property type="entry name" value="MFS"/>
</dbReference>
<evidence type="ECO:0000256" key="5">
    <source>
        <dbReference type="ARBA" id="ARBA00023136"/>
    </source>
</evidence>
<evidence type="ECO:0000313" key="9">
    <source>
        <dbReference type="Proteomes" id="UP000052013"/>
    </source>
</evidence>
<keyword evidence="5 6" id="KW-0472">Membrane</keyword>
<keyword evidence="2" id="KW-0813">Transport</keyword>
<evidence type="ECO:0000256" key="3">
    <source>
        <dbReference type="ARBA" id="ARBA00022692"/>
    </source>
</evidence>
<dbReference type="EMBL" id="AZEY01000079">
    <property type="protein sequence ID" value="KRL64988.1"/>
    <property type="molecule type" value="Genomic_DNA"/>
</dbReference>
<gene>
    <name evidence="8" type="ORF">FC85_GL000783</name>
</gene>
<dbReference type="PATRIC" id="fig|1423739.3.peg.817"/>
<dbReference type="InterPro" id="IPR036259">
    <property type="entry name" value="MFS_trans_sf"/>
</dbReference>
<dbReference type="GO" id="GO:0005886">
    <property type="term" value="C:plasma membrane"/>
    <property type="evidence" value="ECO:0007669"/>
    <property type="project" value="UniProtKB-SubCell"/>
</dbReference>
<comment type="caution">
    <text evidence="8">The sequence shown here is derived from an EMBL/GenBank/DDBJ whole genome shotgun (WGS) entry which is preliminary data.</text>
</comment>
<dbReference type="AlphaFoldDB" id="A0A0R1S866"/>
<evidence type="ECO:0000256" key="4">
    <source>
        <dbReference type="ARBA" id="ARBA00022989"/>
    </source>
</evidence>
<dbReference type="RefSeq" id="WP_057865230.1">
    <property type="nucleotide sequence ID" value="NZ_AZEY01000079.1"/>
</dbReference>